<dbReference type="PANTHER" id="PTHR45458">
    <property type="entry name" value="SHORT-CHAIN DEHYDROGENASE/REDUCTASE SDR"/>
    <property type="match status" value="1"/>
</dbReference>
<name>A0A432W3M1_9GAMM</name>
<dbReference type="PANTHER" id="PTHR45458:SF2">
    <property type="entry name" value="OXIDOREDUCTASE, SHORT CHAIN DEHYDROGENASE_REDUCTASE FAMILY SUPERFAMILY (AFU_ORTHOLOGUE AFUA_3G13450)"/>
    <property type="match status" value="1"/>
</dbReference>
<dbReference type="PRINTS" id="PR00081">
    <property type="entry name" value="GDHRDH"/>
</dbReference>
<sequence length="236" mass="26489">MKLLLIGAGGGLGRALLQHYLEYCDEIHAISRRSRPLSLPAQVHWHELEGELDDYQQLCLRWSEAGEKFDGVISTIGWLHQGDWQPERRIEALNQEQLQSYFNVNAIMPIMLLQAIKPLLPKKKPCFVVQLGAKVGSISDNQLGGWYGYRASKAALNMLFKTAAIEFKRTHKQLSLAVIHPGTTDSDLSEPFQQRIEPGKLYTAEQSAARIASVIEQLKPASSGGFWFWDGTALPY</sequence>
<dbReference type="Proteomes" id="UP000288293">
    <property type="component" value="Unassembled WGS sequence"/>
</dbReference>
<dbReference type="EMBL" id="PIPL01000003">
    <property type="protein sequence ID" value="RUO23896.1"/>
    <property type="molecule type" value="Genomic_DNA"/>
</dbReference>
<keyword evidence="2" id="KW-1185">Reference proteome</keyword>
<proteinExistence type="predicted"/>
<dbReference type="InterPro" id="IPR036291">
    <property type="entry name" value="NAD(P)-bd_dom_sf"/>
</dbReference>
<evidence type="ECO:0000313" key="1">
    <source>
        <dbReference type="EMBL" id="RUO23896.1"/>
    </source>
</evidence>
<dbReference type="AlphaFoldDB" id="A0A432W3M1"/>
<dbReference type="InterPro" id="IPR052184">
    <property type="entry name" value="SDR_enzymes"/>
</dbReference>
<dbReference type="OrthoDB" id="9785826at2"/>
<dbReference type="Gene3D" id="3.40.50.720">
    <property type="entry name" value="NAD(P)-binding Rossmann-like Domain"/>
    <property type="match status" value="1"/>
</dbReference>
<protein>
    <submittedName>
        <fullName evidence="1">Short-chain dehydrogenase</fullName>
    </submittedName>
</protein>
<organism evidence="1 2">
    <name type="scientific">Aliidiomarina minuta</name>
    <dbReference type="NCBI Taxonomy" id="880057"/>
    <lineage>
        <taxon>Bacteria</taxon>
        <taxon>Pseudomonadati</taxon>
        <taxon>Pseudomonadota</taxon>
        <taxon>Gammaproteobacteria</taxon>
        <taxon>Alteromonadales</taxon>
        <taxon>Idiomarinaceae</taxon>
        <taxon>Aliidiomarina</taxon>
    </lineage>
</organism>
<dbReference type="Pfam" id="PF00106">
    <property type="entry name" value="adh_short"/>
    <property type="match status" value="1"/>
</dbReference>
<dbReference type="RefSeq" id="WP_126804317.1">
    <property type="nucleotide sequence ID" value="NZ_PIPL01000003.1"/>
</dbReference>
<gene>
    <name evidence="1" type="ORF">CWE09_12150</name>
</gene>
<dbReference type="InterPro" id="IPR002347">
    <property type="entry name" value="SDR_fam"/>
</dbReference>
<evidence type="ECO:0000313" key="2">
    <source>
        <dbReference type="Proteomes" id="UP000288293"/>
    </source>
</evidence>
<dbReference type="GO" id="GO:0016616">
    <property type="term" value="F:oxidoreductase activity, acting on the CH-OH group of donors, NAD or NADP as acceptor"/>
    <property type="evidence" value="ECO:0007669"/>
    <property type="project" value="TreeGrafter"/>
</dbReference>
<reference evidence="1 2" key="1">
    <citation type="journal article" date="2011" name="Front. Microbiol.">
        <title>Genomic signatures of strain selection and enhancement in Bacillus atrophaeus var. globigii, a historical biowarfare simulant.</title>
        <authorList>
            <person name="Gibbons H.S."/>
            <person name="Broomall S.M."/>
            <person name="McNew L.A."/>
            <person name="Daligault H."/>
            <person name="Chapman C."/>
            <person name="Bruce D."/>
            <person name="Karavis M."/>
            <person name="Krepps M."/>
            <person name="McGregor P.A."/>
            <person name="Hong C."/>
            <person name="Park K.H."/>
            <person name="Akmal A."/>
            <person name="Feldman A."/>
            <person name="Lin J.S."/>
            <person name="Chang W.E."/>
            <person name="Higgs B.W."/>
            <person name="Demirev P."/>
            <person name="Lindquist J."/>
            <person name="Liem A."/>
            <person name="Fochler E."/>
            <person name="Read T.D."/>
            <person name="Tapia R."/>
            <person name="Johnson S."/>
            <person name="Bishop-Lilly K.A."/>
            <person name="Detter C."/>
            <person name="Han C."/>
            <person name="Sozhamannan S."/>
            <person name="Rosenzweig C.N."/>
            <person name="Skowronski E.W."/>
        </authorList>
    </citation>
    <scope>NUCLEOTIDE SEQUENCE [LARGE SCALE GENOMIC DNA]</scope>
    <source>
        <strain evidence="1 2">MLST1</strain>
    </source>
</reference>
<comment type="caution">
    <text evidence="1">The sequence shown here is derived from an EMBL/GenBank/DDBJ whole genome shotgun (WGS) entry which is preliminary data.</text>
</comment>
<dbReference type="SUPFAM" id="SSF51735">
    <property type="entry name" value="NAD(P)-binding Rossmann-fold domains"/>
    <property type="match status" value="1"/>
</dbReference>
<accession>A0A432W3M1</accession>